<evidence type="ECO:0008006" key="3">
    <source>
        <dbReference type="Google" id="ProtNLM"/>
    </source>
</evidence>
<organism evidence="1 2">
    <name type="scientific">Fodinibius salicampi</name>
    <dbReference type="NCBI Taxonomy" id="1920655"/>
    <lineage>
        <taxon>Bacteria</taxon>
        <taxon>Pseudomonadati</taxon>
        <taxon>Balneolota</taxon>
        <taxon>Balneolia</taxon>
        <taxon>Balneolales</taxon>
        <taxon>Balneolaceae</taxon>
        <taxon>Fodinibius</taxon>
    </lineage>
</organism>
<dbReference type="SUPFAM" id="SSF56935">
    <property type="entry name" value="Porins"/>
    <property type="match status" value="1"/>
</dbReference>
<gene>
    <name evidence="1" type="ORF">LQ318_15765</name>
</gene>
<name>A0ABT3Q2Q4_9BACT</name>
<sequence>MMKKGLLFLFVLWIGLGYIVQAQSTYDSITLDGSSALPLLENNFTQNWNISPAAHLGMRVKYHLGSIQLGIRYNRYSSGNPVYEDGSFDSYFIYVGWEYPFSFSNRLSFAPGLRFGNNYMAFDNPATYPATGVWGEYIFDPHESEFAYELFGRLEYSFTKNPWSLHSTFSYNRTLTYHPMPVSMLSFGISRSFATPSWLKSFFK</sequence>
<keyword evidence="2" id="KW-1185">Reference proteome</keyword>
<protein>
    <recommendedName>
        <fullName evidence="3">Outer membrane protein beta-barrel domain-containing protein</fullName>
    </recommendedName>
</protein>
<accession>A0ABT3Q2Q4</accession>
<proteinExistence type="predicted"/>
<comment type="caution">
    <text evidence="1">The sequence shown here is derived from an EMBL/GenBank/DDBJ whole genome shotgun (WGS) entry which is preliminary data.</text>
</comment>
<reference evidence="1 2" key="1">
    <citation type="submission" date="2021-11" db="EMBL/GenBank/DDBJ databases">
        <title>Aliifidinibius sp. nov., a new bacterium isolated from saline soil.</title>
        <authorList>
            <person name="Galisteo C."/>
            <person name="De La Haba R."/>
            <person name="Sanchez-Porro C."/>
            <person name="Ventosa A."/>
        </authorList>
    </citation>
    <scope>NUCLEOTIDE SEQUENCE [LARGE SCALE GENOMIC DNA]</scope>
    <source>
        <strain evidence="1 2">KACC 190600</strain>
    </source>
</reference>
<dbReference type="Proteomes" id="UP001207337">
    <property type="component" value="Unassembled WGS sequence"/>
</dbReference>
<dbReference type="Gene3D" id="2.40.160.20">
    <property type="match status" value="1"/>
</dbReference>
<evidence type="ECO:0000313" key="2">
    <source>
        <dbReference type="Proteomes" id="UP001207337"/>
    </source>
</evidence>
<dbReference type="RefSeq" id="WP_265791602.1">
    <property type="nucleotide sequence ID" value="NZ_BAABRS010000005.1"/>
</dbReference>
<evidence type="ECO:0000313" key="1">
    <source>
        <dbReference type="EMBL" id="MCW9714366.1"/>
    </source>
</evidence>
<dbReference type="EMBL" id="JAJNDC010000005">
    <property type="protein sequence ID" value="MCW9714366.1"/>
    <property type="molecule type" value="Genomic_DNA"/>
</dbReference>